<gene>
    <name evidence="2" type="ORF">ACFQZJ_09680</name>
</gene>
<organism evidence="2 3">
    <name type="scientific">Maribacter chungangensis</name>
    <dbReference type="NCBI Taxonomy" id="1069117"/>
    <lineage>
        <taxon>Bacteria</taxon>
        <taxon>Pseudomonadati</taxon>
        <taxon>Bacteroidota</taxon>
        <taxon>Flavobacteriia</taxon>
        <taxon>Flavobacteriales</taxon>
        <taxon>Flavobacteriaceae</taxon>
        <taxon>Maribacter</taxon>
    </lineage>
</organism>
<evidence type="ECO:0000313" key="3">
    <source>
        <dbReference type="Proteomes" id="UP001597012"/>
    </source>
</evidence>
<name>A0ABW3B4G7_9FLAO</name>
<evidence type="ECO:0008006" key="4">
    <source>
        <dbReference type="Google" id="ProtNLM"/>
    </source>
</evidence>
<comment type="caution">
    <text evidence="2">The sequence shown here is derived from an EMBL/GenBank/DDBJ whole genome shotgun (WGS) entry which is preliminary data.</text>
</comment>
<dbReference type="RefSeq" id="WP_379934167.1">
    <property type="nucleotide sequence ID" value="NZ_JBHTHY010000006.1"/>
</dbReference>
<dbReference type="Proteomes" id="UP001597012">
    <property type="component" value="Unassembled WGS sequence"/>
</dbReference>
<evidence type="ECO:0000313" key="2">
    <source>
        <dbReference type="EMBL" id="MFD0797731.1"/>
    </source>
</evidence>
<keyword evidence="3" id="KW-1185">Reference proteome</keyword>
<protein>
    <recommendedName>
        <fullName evidence="4">NarX-like N-terminal domain-containing protein</fullName>
    </recommendedName>
</protein>
<accession>A0ABW3B4G7</accession>
<dbReference type="EMBL" id="JBHTHY010000006">
    <property type="protein sequence ID" value="MFD0797731.1"/>
    <property type="molecule type" value="Genomic_DNA"/>
</dbReference>
<feature type="transmembrane region" description="Helical" evidence="1">
    <location>
        <begin position="12"/>
        <end position="32"/>
    </location>
</feature>
<proteinExistence type="predicted"/>
<keyword evidence="1" id="KW-0812">Transmembrane</keyword>
<evidence type="ECO:0000256" key="1">
    <source>
        <dbReference type="SAM" id="Phobius"/>
    </source>
</evidence>
<reference evidence="3" key="1">
    <citation type="journal article" date="2019" name="Int. J. Syst. Evol. Microbiol.">
        <title>The Global Catalogue of Microorganisms (GCM) 10K type strain sequencing project: providing services to taxonomists for standard genome sequencing and annotation.</title>
        <authorList>
            <consortium name="The Broad Institute Genomics Platform"/>
            <consortium name="The Broad Institute Genome Sequencing Center for Infectious Disease"/>
            <person name="Wu L."/>
            <person name="Ma J."/>
        </authorList>
    </citation>
    <scope>NUCLEOTIDE SEQUENCE [LARGE SCALE GENOMIC DNA]</scope>
    <source>
        <strain evidence="3">CCUG 61948</strain>
    </source>
</reference>
<keyword evidence="1" id="KW-0472">Membrane</keyword>
<keyword evidence="1" id="KW-1133">Transmembrane helix</keyword>
<sequence>MFKLSFPSKRFYPYYLLGGTIVLLTVVIQSITQYSLKKQAESAALLNIAGQQRLIGQQVLTNFYECRLLKCNYADMILGLERLYSTNAALRAGNSNLGLTEDEYIEMQGNFDKLAPSLSYMYNNLNHRNKAQNVSFAEVSMHVNTFVSRMNTIVSQYQKKAEDDIETLRVVELELAALSILIVLLEVIFIINPSIKKISVQNKKLKEIAWHQSHAFNSHIKNIKDLQYVMDIEKNLAHKQELLDCVMNELNDLEEVSNNMVNTLEPINAT</sequence>